<comment type="caution">
    <text evidence="1">The sequence shown here is derived from an EMBL/GenBank/DDBJ whole genome shotgun (WGS) entry which is preliminary data.</text>
</comment>
<accession>A0A0K9GV44</accession>
<reference evidence="2" key="1">
    <citation type="submission" date="2015-07" db="EMBL/GenBank/DDBJ databases">
        <title>Genome sequencing project for genomic taxonomy and phylogenomics of Bacillus-like bacteria.</title>
        <authorList>
            <person name="Liu B."/>
            <person name="Wang J."/>
            <person name="Zhu Y."/>
            <person name="Liu G."/>
            <person name="Chen Q."/>
            <person name="Chen Z."/>
            <person name="Lan J."/>
            <person name="Che J."/>
            <person name="Ge C."/>
            <person name="Shi H."/>
            <person name="Pan Z."/>
            <person name="Liu X."/>
        </authorList>
    </citation>
    <scope>NUCLEOTIDE SEQUENCE [LARGE SCALE GENOMIC DNA]</scope>
    <source>
        <strain evidence="2">FJAT-27997</strain>
    </source>
</reference>
<evidence type="ECO:0000313" key="2">
    <source>
        <dbReference type="Proteomes" id="UP000037146"/>
    </source>
</evidence>
<gene>
    <name evidence="1" type="ORF">AC625_14455</name>
</gene>
<proteinExistence type="predicted"/>
<dbReference type="AlphaFoldDB" id="A0A0K9GV44"/>
<evidence type="ECO:0000313" key="1">
    <source>
        <dbReference type="EMBL" id="KMY50559.1"/>
    </source>
</evidence>
<name>A0A0K9GV44_9BACI</name>
<dbReference type="PATRIC" id="fig|1679170.3.peg.3299"/>
<dbReference type="RefSeq" id="WP_049681912.1">
    <property type="nucleotide sequence ID" value="NZ_LFZW01000001.1"/>
</dbReference>
<sequence>MSNSDNMEYLYKGTKVDFLLQTLILDDYVSNKVIFDYKDIRVDMFYIEELDNCFTIINKICEVIDKLGGEGYKNFNEYYHDYHSLQKRNIVIEGKVYKYFHSIPASSGKLKYHHMSIDMNDGTRITNHPSINQDYIRDPFERDVYNFKKSAENIKNNALNYYKKHGVVPKDECINQEKTAKLSEILLWIKENGVQL</sequence>
<dbReference type="Proteomes" id="UP000037146">
    <property type="component" value="Unassembled WGS sequence"/>
</dbReference>
<organism evidence="1 2">
    <name type="scientific">Peribacillus loiseleuriae</name>
    <dbReference type="NCBI Taxonomy" id="1679170"/>
    <lineage>
        <taxon>Bacteria</taxon>
        <taxon>Bacillati</taxon>
        <taxon>Bacillota</taxon>
        <taxon>Bacilli</taxon>
        <taxon>Bacillales</taxon>
        <taxon>Bacillaceae</taxon>
        <taxon>Peribacillus</taxon>
    </lineage>
</organism>
<dbReference type="EMBL" id="LFZW01000001">
    <property type="protein sequence ID" value="KMY50559.1"/>
    <property type="molecule type" value="Genomic_DNA"/>
</dbReference>
<keyword evidence="2" id="KW-1185">Reference proteome</keyword>
<dbReference type="STRING" id="1679170.AC625_14455"/>
<protein>
    <submittedName>
        <fullName evidence="1">Uncharacterized protein</fullName>
    </submittedName>
</protein>